<dbReference type="AlphaFoldDB" id="A0A7R9LZ47"/>
<evidence type="ECO:0000313" key="8">
    <source>
        <dbReference type="EMBL" id="CAD7650444.1"/>
    </source>
</evidence>
<evidence type="ECO:0000256" key="6">
    <source>
        <dbReference type="ARBA" id="ARBA00023157"/>
    </source>
</evidence>
<name>A0A7R9LZ47_9ACAR</name>
<dbReference type="InterPro" id="IPR050645">
    <property type="entry name" value="Histidine_acid_phosphatase"/>
</dbReference>
<keyword evidence="7" id="KW-0325">Glycoprotein</keyword>
<keyword evidence="4" id="KW-0732">Signal</keyword>
<dbReference type="Pfam" id="PF00328">
    <property type="entry name" value="His_Phos_2"/>
    <property type="match status" value="1"/>
</dbReference>
<accession>A0A7R9LZ47</accession>
<dbReference type="PANTHER" id="PTHR11567">
    <property type="entry name" value="ACID PHOSPHATASE-RELATED"/>
    <property type="match status" value="1"/>
</dbReference>
<dbReference type="Proteomes" id="UP000728032">
    <property type="component" value="Unassembled WGS sequence"/>
</dbReference>
<keyword evidence="6" id="KW-1015">Disulfide bond</keyword>
<dbReference type="CDD" id="cd07061">
    <property type="entry name" value="HP_HAP_like"/>
    <property type="match status" value="1"/>
</dbReference>
<comment type="similarity">
    <text evidence="2">Belongs to the histidine acid phosphatase family.</text>
</comment>
<dbReference type="EMBL" id="OC918962">
    <property type="protein sequence ID" value="CAD7650444.1"/>
    <property type="molecule type" value="Genomic_DNA"/>
</dbReference>
<keyword evidence="9" id="KW-1185">Reference proteome</keyword>
<organism evidence="8">
    <name type="scientific">Oppiella nova</name>
    <dbReference type="NCBI Taxonomy" id="334625"/>
    <lineage>
        <taxon>Eukaryota</taxon>
        <taxon>Metazoa</taxon>
        <taxon>Ecdysozoa</taxon>
        <taxon>Arthropoda</taxon>
        <taxon>Chelicerata</taxon>
        <taxon>Arachnida</taxon>
        <taxon>Acari</taxon>
        <taxon>Acariformes</taxon>
        <taxon>Sarcoptiformes</taxon>
        <taxon>Oribatida</taxon>
        <taxon>Brachypylina</taxon>
        <taxon>Oppioidea</taxon>
        <taxon>Oppiidae</taxon>
        <taxon>Oppiella</taxon>
    </lineage>
</organism>
<dbReference type="OrthoDB" id="5821688at2759"/>
<dbReference type="InterPro" id="IPR033379">
    <property type="entry name" value="Acid_Pase_AS"/>
</dbReference>
<dbReference type="Gene3D" id="3.40.50.1240">
    <property type="entry name" value="Phosphoglycerate mutase-like"/>
    <property type="match status" value="1"/>
</dbReference>
<gene>
    <name evidence="8" type="ORF">ONB1V03_LOCUS7813</name>
</gene>
<dbReference type="PROSITE" id="PS00616">
    <property type="entry name" value="HIS_ACID_PHOSPHAT_1"/>
    <property type="match status" value="1"/>
</dbReference>
<evidence type="ECO:0000256" key="5">
    <source>
        <dbReference type="ARBA" id="ARBA00022801"/>
    </source>
</evidence>
<comment type="catalytic activity">
    <reaction evidence="1">
        <text>a phosphate monoester + H2O = an alcohol + phosphate</text>
        <dbReference type="Rhea" id="RHEA:15017"/>
        <dbReference type="ChEBI" id="CHEBI:15377"/>
        <dbReference type="ChEBI" id="CHEBI:30879"/>
        <dbReference type="ChEBI" id="CHEBI:43474"/>
        <dbReference type="ChEBI" id="CHEBI:67140"/>
        <dbReference type="EC" id="3.1.3.2"/>
    </reaction>
</comment>
<dbReference type="GO" id="GO:0003993">
    <property type="term" value="F:acid phosphatase activity"/>
    <property type="evidence" value="ECO:0007669"/>
    <property type="project" value="UniProtKB-EC"/>
</dbReference>
<evidence type="ECO:0000256" key="7">
    <source>
        <dbReference type="ARBA" id="ARBA00023180"/>
    </source>
</evidence>
<dbReference type="InterPro" id="IPR029033">
    <property type="entry name" value="His_PPase_superfam"/>
</dbReference>
<reference evidence="8" key="1">
    <citation type="submission" date="2020-11" db="EMBL/GenBank/DDBJ databases">
        <authorList>
            <person name="Tran Van P."/>
        </authorList>
    </citation>
    <scope>NUCLEOTIDE SEQUENCE</scope>
</reference>
<dbReference type="SUPFAM" id="SSF53254">
    <property type="entry name" value="Phosphoglycerate mutase-like"/>
    <property type="match status" value="1"/>
</dbReference>
<evidence type="ECO:0000256" key="4">
    <source>
        <dbReference type="ARBA" id="ARBA00022729"/>
    </source>
</evidence>
<evidence type="ECO:0000313" key="9">
    <source>
        <dbReference type="Proteomes" id="UP000728032"/>
    </source>
</evidence>
<keyword evidence="5" id="KW-0378">Hydrolase</keyword>
<dbReference type="InterPro" id="IPR000560">
    <property type="entry name" value="His_Pase_clade-2"/>
</dbReference>
<dbReference type="EMBL" id="CAJPVJ010004137">
    <property type="protein sequence ID" value="CAG2168323.1"/>
    <property type="molecule type" value="Genomic_DNA"/>
</dbReference>
<proteinExistence type="inferred from homology"/>
<dbReference type="PANTHER" id="PTHR11567:SF211">
    <property type="entry name" value="PROSTATIC ACID PHOSPHATASE"/>
    <property type="match status" value="1"/>
</dbReference>
<protein>
    <recommendedName>
        <fullName evidence="3">acid phosphatase</fullName>
        <ecNumber evidence="3">3.1.3.2</ecNumber>
    </recommendedName>
</protein>
<evidence type="ECO:0000256" key="2">
    <source>
        <dbReference type="ARBA" id="ARBA00005375"/>
    </source>
</evidence>
<evidence type="ECO:0000256" key="3">
    <source>
        <dbReference type="ARBA" id="ARBA00012646"/>
    </source>
</evidence>
<evidence type="ECO:0000256" key="1">
    <source>
        <dbReference type="ARBA" id="ARBA00000032"/>
    </source>
</evidence>
<sequence length="490" mass="56041">MNKDSDLTGLRCRDLAIGLTPHSNPSIESMRATPVVVSNGAQHDISTLKLLQIVHRHGDRAPAVWTKKDPFKDIKYWPAGFGELTAQGKYRMYTLGQFYRREYSSYLGESYSPHEVYVRSSSVHRCIESAMSLMAGAYPPKGNWTWNRDNKSALGVEWQPIPIETFIPKSQDTVLEGYTKCKAAEDDLNRVYNQSVIHEFEAKYKQLYEELTKITGSEIKDVYTAVDFYDTFQIEFDNNHFWPDIGQGDKAKQILSQLHDHEVLGYRYDWDSPILKRMRAGGLIQLLNENFKLAQNNTNPYKLYVYSTHGENIGAIMAALNLYNGNSPPFGTTLLFELHKSSDYFVRIYLQNSTRFDYTPTSQDLHPIPITDCNNQYVCPLTQYMESTKHLLYDNFEKDCTVNTNDSSAPLTHTIALTVALNALSSDQYVSGYVDKKRLILVTIGRLITTLNVIRFGFGLFTSSPRLRFWFCDFSYLLGGRQIIITTVIL</sequence>
<dbReference type="EC" id="3.1.3.2" evidence="3"/>